<dbReference type="Proteomes" id="UP000494206">
    <property type="component" value="Unassembled WGS sequence"/>
</dbReference>
<sequence>MVVLLFYSVSCYRDRKIEELVNCGIDEDIASGIQQIVHEHNQLISIVEENRRARKTEIDSMMADIDNYLEEEGSDEDEVI</sequence>
<evidence type="ECO:0000313" key="2">
    <source>
        <dbReference type="Proteomes" id="UP000494206"/>
    </source>
</evidence>
<dbReference type="AlphaFoldDB" id="A0A8S1E6U3"/>
<dbReference type="EMBL" id="CADEPM010000001">
    <property type="protein sequence ID" value="CAB3397239.1"/>
    <property type="molecule type" value="Genomic_DNA"/>
</dbReference>
<protein>
    <submittedName>
        <fullName evidence="1">Uncharacterized protein</fullName>
    </submittedName>
</protein>
<name>A0A8S1E6U3_9PELO</name>
<comment type="caution">
    <text evidence="1">The sequence shown here is derived from an EMBL/GenBank/DDBJ whole genome shotgun (WGS) entry which is preliminary data.</text>
</comment>
<reference evidence="1 2" key="1">
    <citation type="submission" date="2020-04" db="EMBL/GenBank/DDBJ databases">
        <authorList>
            <person name="Laetsch R D."/>
            <person name="Stevens L."/>
            <person name="Kumar S."/>
            <person name="Blaxter L. M."/>
        </authorList>
    </citation>
    <scope>NUCLEOTIDE SEQUENCE [LARGE SCALE GENOMIC DNA]</scope>
</reference>
<gene>
    <name evidence="1" type="ORF">CBOVIS_LOCUS681</name>
</gene>
<accession>A0A8S1E6U3</accession>
<organism evidence="1 2">
    <name type="scientific">Caenorhabditis bovis</name>
    <dbReference type="NCBI Taxonomy" id="2654633"/>
    <lineage>
        <taxon>Eukaryota</taxon>
        <taxon>Metazoa</taxon>
        <taxon>Ecdysozoa</taxon>
        <taxon>Nematoda</taxon>
        <taxon>Chromadorea</taxon>
        <taxon>Rhabditida</taxon>
        <taxon>Rhabditina</taxon>
        <taxon>Rhabditomorpha</taxon>
        <taxon>Rhabditoidea</taxon>
        <taxon>Rhabditidae</taxon>
        <taxon>Peloderinae</taxon>
        <taxon>Caenorhabditis</taxon>
    </lineage>
</organism>
<keyword evidence="2" id="KW-1185">Reference proteome</keyword>
<dbReference type="OrthoDB" id="5858406at2759"/>
<proteinExistence type="predicted"/>
<evidence type="ECO:0000313" key="1">
    <source>
        <dbReference type="EMBL" id="CAB3397239.1"/>
    </source>
</evidence>